<dbReference type="Pfam" id="PF11239">
    <property type="entry name" value="DUF3040"/>
    <property type="match status" value="1"/>
</dbReference>
<evidence type="ECO:0000313" key="2">
    <source>
        <dbReference type="EMBL" id="MPY42335.1"/>
    </source>
</evidence>
<evidence type="ECO:0000256" key="1">
    <source>
        <dbReference type="SAM" id="Phobius"/>
    </source>
</evidence>
<keyword evidence="3" id="KW-1185">Reference proteome</keyword>
<keyword evidence="1" id="KW-0812">Transmembrane</keyword>
<dbReference type="Proteomes" id="UP000326979">
    <property type="component" value="Unassembled WGS sequence"/>
</dbReference>
<gene>
    <name evidence="2" type="ORF">FNH04_21235</name>
</gene>
<keyword evidence="1" id="KW-0472">Membrane</keyword>
<dbReference type="AlphaFoldDB" id="A0A5N8W874"/>
<organism evidence="2 3">
    <name type="scientific">Streptomyces phyllanthi</name>
    <dbReference type="NCBI Taxonomy" id="1803180"/>
    <lineage>
        <taxon>Bacteria</taxon>
        <taxon>Bacillati</taxon>
        <taxon>Actinomycetota</taxon>
        <taxon>Actinomycetes</taxon>
        <taxon>Kitasatosporales</taxon>
        <taxon>Streptomycetaceae</taxon>
        <taxon>Streptomyces</taxon>
    </lineage>
</organism>
<feature type="transmembrane region" description="Helical" evidence="1">
    <location>
        <begin position="76"/>
        <end position="96"/>
    </location>
</feature>
<name>A0A5N8W874_9ACTN</name>
<dbReference type="RefSeq" id="WP_194236757.1">
    <property type="nucleotide sequence ID" value="NZ_BAABEQ010000010.1"/>
</dbReference>
<feature type="transmembrane region" description="Helical" evidence="1">
    <location>
        <begin position="52"/>
        <end position="70"/>
    </location>
</feature>
<evidence type="ECO:0000313" key="3">
    <source>
        <dbReference type="Proteomes" id="UP000326979"/>
    </source>
</evidence>
<accession>A0A5N8W874</accession>
<keyword evidence="1" id="KW-1133">Transmembrane helix</keyword>
<dbReference type="InterPro" id="IPR021401">
    <property type="entry name" value="DUF3040"/>
</dbReference>
<protein>
    <submittedName>
        <fullName evidence="2">DUF3040 domain-containing protein</fullName>
    </submittedName>
</protein>
<sequence length="108" mass="12536">MTTGRLPDHEQRALEQIEAALRRDRRLDRRLRTLRLRRCPDLAPIAAYRPRVGTVGIWLTLSVTLMILGIRTSEPWLIWTFAAVWPVTLYGVFRLLCRWSERPGPGGE</sequence>
<proteinExistence type="predicted"/>
<reference evidence="2 3" key="1">
    <citation type="submission" date="2019-07" db="EMBL/GenBank/DDBJ databases">
        <title>New species of Amycolatopsis and Streptomyces.</title>
        <authorList>
            <person name="Duangmal K."/>
            <person name="Teo W.F.A."/>
            <person name="Lipun K."/>
        </authorList>
    </citation>
    <scope>NUCLEOTIDE SEQUENCE [LARGE SCALE GENOMIC DNA]</scope>
    <source>
        <strain evidence="2 3">TISTR 2346</strain>
    </source>
</reference>
<dbReference type="EMBL" id="VJZE01000146">
    <property type="protein sequence ID" value="MPY42335.1"/>
    <property type="molecule type" value="Genomic_DNA"/>
</dbReference>
<comment type="caution">
    <text evidence="2">The sequence shown here is derived from an EMBL/GenBank/DDBJ whole genome shotgun (WGS) entry which is preliminary data.</text>
</comment>